<accession>W1PBZ2</accession>
<proteinExistence type="inferred from homology"/>
<sequence length="327" mass="34801">MCAANTHDLAKIGLNYGMQGDNLPPPPQVVALYKNLSIPRVRLFDPNAGALEALRGSGIAVHLGVTNNDVIAIATSHFIADQWVAAHVKPYVPDVNITYVSAGNELVNDVNAAQVNSAILALQNALNTAGFRSIKVTTTVSTSVLSVSYPPSQGAFTNGVATAMTSIATFLAQNQIPLFINVYPYFAYSSNPANVSLEYALFISPGPVVHDGTLSYQNLFDAMVDSIYSALEKVGGSSIELGIGETGWPSDGNPGVATIDNAKAYTNNLVSHIALAKGTPKRPGKLIETYIFATFNEDLKAEGIEQNFGLFFPNQAQVYPVNFFPTV</sequence>
<dbReference type="InterPro" id="IPR000490">
    <property type="entry name" value="Glyco_hydro_17"/>
</dbReference>
<dbReference type="HOGENOM" id="CLU_024953_0_0_1"/>
<dbReference type="GO" id="GO:0004553">
    <property type="term" value="F:hydrolase activity, hydrolyzing O-glycosyl compounds"/>
    <property type="evidence" value="ECO:0007669"/>
    <property type="project" value="InterPro"/>
</dbReference>
<dbReference type="GO" id="GO:0005975">
    <property type="term" value="P:carbohydrate metabolic process"/>
    <property type="evidence" value="ECO:0007669"/>
    <property type="project" value="InterPro"/>
</dbReference>
<dbReference type="eggNOG" id="ENOG502QVKW">
    <property type="taxonomic scope" value="Eukaryota"/>
</dbReference>
<evidence type="ECO:0000313" key="6">
    <source>
        <dbReference type="Proteomes" id="UP000017836"/>
    </source>
</evidence>
<evidence type="ECO:0008006" key="7">
    <source>
        <dbReference type="Google" id="ProtNLM"/>
    </source>
</evidence>
<evidence type="ECO:0000256" key="1">
    <source>
        <dbReference type="ARBA" id="ARBA00008773"/>
    </source>
</evidence>
<dbReference type="OMA" id="TSHFIAD"/>
<comment type="similarity">
    <text evidence="1 4">Belongs to the glycosyl hydrolase 17 family.</text>
</comment>
<evidence type="ECO:0000256" key="2">
    <source>
        <dbReference type="ARBA" id="ARBA00022801"/>
    </source>
</evidence>
<dbReference type="InterPro" id="IPR044965">
    <property type="entry name" value="Glyco_hydro_17_plant"/>
</dbReference>
<dbReference type="SUPFAM" id="SSF51445">
    <property type="entry name" value="(Trans)glycosidases"/>
    <property type="match status" value="1"/>
</dbReference>
<dbReference type="AlphaFoldDB" id="W1PBZ2"/>
<reference evidence="6" key="1">
    <citation type="journal article" date="2013" name="Science">
        <title>The Amborella genome and the evolution of flowering plants.</title>
        <authorList>
            <consortium name="Amborella Genome Project"/>
        </authorList>
    </citation>
    <scope>NUCLEOTIDE SEQUENCE [LARGE SCALE GENOMIC DNA]</scope>
</reference>
<dbReference type="Proteomes" id="UP000017836">
    <property type="component" value="Unassembled WGS sequence"/>
</dbReference>
<keyword evidence="6" id="KW-1185">Reference proteome</keyword>
<dbReference type="Gene3D" id="3.20.20.80">
    <property type="entry name" value="Glycosidases"/>
    <property type="match status" value="1"/>
</dbReference>
<dbReference type="FunFam" id="3.20.20.80:FF:000010">
    <property type="entry name" value="glucan endo-1,3-beta-glucosidase, basic"/>
    <property type="match status" value="1"/>
</dbReference>
<gene>
    <name evidence="5" type="ORF">AMTR_s00053p00181340</name>
</gene>
<evidence type="ECO:0000313" key="5">
    <source>
        <dbReference type="EMBL" id="ERN05131.1"/>
    </source>
</evidence>
<evidence type="ECO:0000256" key="3">
    <source>
        <dbReference type="ARBA" id="ARBA00023295"/>
    </source>
</evidence>
<name>W1PBZ2_AMBTC</name>
<keyword evidence="2" id="KW-0378">Hydrolase</keyword>
<dbReference type="PANTHER" id="PTHR32227">
    <property type="entry name" value="GLUCAN ENDO-1,3-BETA-GLUCOSIDASE BG1-RELATED-RELATED"/>
    <property type="match status" value="1"/>
</dbReference>
<dbReference type="EMBL" id="KI394012">
    <property type="protein sequence ID" value="ERN05131.1"/>
    <property type="molecule type" value="Genomic_DNA"/>
</dbReference>
<dbReference type="Gramene" id="ERN05131">
    <property type="protein sequence ID" value="ERN05131"/>
    <property type="gene ID" value="AMTR_s00053p00181340"/>
</dbReference>
<evidence type="ECO:0000256" key="4">
    <source>
        <dbReference type="RuleBase" id="RU004335"/>
    </source>
</evidence>
<dbReference type="InterPro" id="IPR017853">
    <property type="entry name" value="GH"/>
</dbReference>
<keyword evidence="3" id="KW-0326">Glycosidase</keyword>
<dbReference type="STRING" id="13333.W1PBZ2"/>
<protein>
    <recommendedName>
        <fullName evidence="7">Glucan endo-1,3-beta-D-glucosidase</fullName>
    </recommendedName>
</protein>
<dbReference type="Pfam" id="PF00332">
    <property type="entry name" value="Glyco_hydro_17"/>
    <property type="match status" value="1"/>
</dbReference>
<organism evidence="5 6">
    <name type="scientific">Amborella trichopoda</name>
    <dbReference type="NCBI Taxonomy" id="13333"/>
    <lineage>
        <taxon>Eukaryota</taxon>
        <taxon>Viridiplantae</taxon>
        <taxon>Streptophyta</taxon>
        <taxon>Embryophyta</taxon>
        <taxon>Tracheophyta</taxon>
        <taxon>Spermatophyta</taxon>
        <taxon>Magnoliopsida</taxon>
        <taxon>Amborellales</taxon>
        <taxon>Amborellaceae</taxon>
        <taxon>Amborella</taxon>
    </lineage>
</organism>